<evidence type="ECO:0000256" key="8">
    <source>
        <dbReference type="ARBA" id="ARBA00079982"/>
    </source>
</evidence>
<feature type="compositionally biased region" description="Polar residues" evidence="9">
    <location>
        <begin position="182"/>
        <end position="194"/>
    </location>
</feature>
<dbReference type="Gene3D" id="2.60.420.10">
    <property type="entry name" value="Maltose phosphorylase, domain 3"/>
    <property type="match status" value="1"/>
</dbReference>
<comment type="similarity">
    <text evidence="1">Belongs to the glycosyl hydrolase 65 family.</text>
</comment>
<feature type="compositionally biased region" description="Polar residues" evidence="9">
    <location>
        <begin position="541"/>
        <end position="554"/>
    </location>
</feature>
<dbReference type="EMBL" id="JBAMIC010000008">
    <property type="protein sequence ID" value="KAK7104586.1"/>
    <property type="molecule type" value="Genomic_DNA"/>
</dbReference>
<dbReference type="InterPro" id="IPR008928">
    <property type="entry name" value="6-hairpin_glycosidase_sf"/>
</dbReference>
<evidence type="ECO:0000313" key="12">
    <source>
        <dbReference type="EMBL" id="KAK7104586.1"/>
    </source>
</evidence>
<feature type="compositionally biased region" description="Basic and acidic residues" evidence="9">
    <location>
        <begin position="116"/>
        <end position="142"/>
    </location>
</feature>
<dbReference type="InterPro" id="IPR012341">
    <property type="entry name" value="6hp_glycosidase-like_sf"/>
</dbReference>
<feature type="compositionally biased region" description="Polar residues" evidence="9">
    <location>
        <begin position="603"/>
        <end position="614"/>
    </location>
</feature>
<evidence type="ECO:0000256" key="3">
    <source>
        <dbReference type="ARBA" id="ARBA00023295"/>
    </source>
</evidence>
<keyword evidence="2" id="KW-0378">Hydrolase</keyword>
<dbReference type="Pfam" id="PF03632">
    <property type="entry name" value="Glyco_hydro_65m"/>
    <property type="match status" value="1"/>
</dbReference>
<feature type="compositionally biased region" description="Basic and acidic residues" evidence="9">
    <location>
        <begin position="255"/>
        <end position="269"/>
    </location>
</feature>
<evidence type="ECO:0000256" key="7">
    <source>
        <dbReference type="ARBA" id="ARBA00071505"/>
    </source>
</evidence>
<comment type="caution">
    <text evidence="12">The sequence shown here is derived from an EMBL/GenBank/DDBJ whole genome shotgun (WGS) entry which is preliminary data.</text>
</comment>
<dbReference type="GO" id="GO:0005975">
    <property type="term" value="P:carbohydrate metabolic process"/>
    <property type="evidence" value="ECO:0007669"/>
    <property type="project" value="InterPro"/>
</dbReference>
<feature type="region of interest" description="Disordered" evidence="9">
    <location>
        <begin position="49"/>
        <end position="78"/>
    </location>
</feature>
<feature type="compositionally biased region" description="Polar residues" evidence="9">
    <location>
        <begin position="575"/>
        <end position="594"/>
    </location>
</feature>
<gene>
    <name evidence="12" type="ORF">V1264_019281</name>
</gene>
<feature type="region of interest" description="Disordered" evidence="9">
    <location>
        <begin position="756"/>
        <end position="805"/>
    </location>
</feature>
<feature type="compositionally biased region" description="Polar residues" evidence="9">
    <location>
        <begin position="698"/>
        <end position="712"/>
    </location>
</feature>
<feature type="region of interest" description="Disordered" evidence="9">
    <location>
        <begin position="108"/>
        <end position="142"/>
    </location>
</feature>
<accession>A0AAN9BG98</accession>
<dbReference type="InterPro" id="IPR005195">
    <property type="entry name" value="Glyco_hydro_65_M"/>
</dbReference>
<feature type="compositionally biased region" description="Polar residues" evidence="9">
    <location>
        <begin position="506"/>
        <end position="517"/>
    </location>
</feature>
<organism evidence="12 13">
    <name type="scientific">Littorina saxatilis</name>
    <dbReference type="NCBI Taxonomy" id="31220"/>
    <lineage>
        <taxon>Eukaryota</taxon>
        <taxon>Metazoa</taxon>
        <taxon>Spiralia</taxon>
        <taxon>Lophotrochozoa</taxon>
        <taxon>Mollusca</taxon>
        <taxon>Gastropoda</taxon>
        <taxon>Caenogastropoda</taxon>
        <taxon>Littorinimorpha</taxon>
        <taxon>Littorinoidea</taxon>
        <taxon>Littorinidae</taxon>
        <taxon>Littorina</taxon>
    </lineage>
</organism>
<evidence type="ECO:0000256" key="1">
    <source>
        <dbReference type="ARBA" id="ARBA00006768"/>
    </source>
</evidence>
<keyword evidence="3" id="KW-0326">Glycosidase</keyword>
<feature type="compositionally biased region" description="Basic and acidic residues" evidence="9">
    <location>
        <begin position="287"/>
        <end position="299"/>
    </location>
</feature>
<evidence type="ECO:0000256" key="2">
    <source>
        <dbReference type="ARBA" id="ARBA00022801"/>
    </source>
</evidence>
<dbReference type="PANTHER" id="PTHR11051">
    <property type="entry name" value="GLYCOSYL HYDROLASE-RELATED"/>
    <property type="match status" value="1"/>
</dbReference>
<dbReference type="SUPFAM" id="SSF48208">
    <property type="entry name" value="Six-hairpin glycosidases"/>
    <property type="match status" value="1"/>
</dbReference>
<feature type="compositionally biased region" description="Basic and acidic residues" evidence="9">
    <location>
        <begin position="391"/>
        <end position="406"/>
    </location>
</feature>
<feature type="compositionally biased region" description="Basic and acidic residues" evidence="9">
    <location>
        <begin position="311"/>
        <end position="322"/>
    </location>
</feature>
<dbReference type="PANTHER" id="PTHR11051:SF8">
    <property type="entry name" value="PROTEIN-GLUCOSYLGALACTOSYLHYDROXYLYSINE GLUCOSIDASE"/>
    <property type="match status" value="1"/>
</dbReference>
<dbReference type="EC" id="3.2.1.107" evidence="6"/>
<evidence type="ECO:0000313" key="13">
    <source>
        <dbReference type="Proteomes" id="UP001374579"/>
    </source>
</evidence>
<evidence type="ECO:0000256" key="5">
    <source>
        <dbReference type="ARBA" id="ARBA00053339"/>
    </source>
</evidence>
<feature type="region of interest" description="Disordered" evidence="9">
    <location>
        <begin position="230"/>
        <end position="466"/>
    </location>
</feature>
<protein>
    <recommendedName>
        <fullName evidence="7">Protein-glucosylgalactosylhydroxylysine glucosidase</fullName>
        <ecNumber evidence="6">3.2.1.107</ecNumber>
    </recommendedName>
    <alternativeName>
        <fullName evidence="8">Acid trehalase-like protein 1</fullName>
    </alternativeName>
</protein>
<name>A0AAN9BG98_9CAEN</name>
<feature type="compositionally biased region" description="Polar residues" evidence="9">
    <location>
        <begin position="781"/>
        <end position="795"/>
    </location>
</feature>
<feature type="compositionally biased region" description="Basic and acidic residues" evidence="9">
    <location>
        <begin position="67"/>
        <end position="78"/>
    </location>
</feature>
<dbReference type="Proteomes" id="UP001374579">
    <property type="component" value="Unassembled WGS sequence"/>
</dbReference>
<evidence type="ECO:0000259" key="10">
    <source>
        <dbReference type="Pfam" id="PF03632"/>
    </source>
</evidence>
<evidence type="ECO:0000256" key="4">
    <source>
        <dbReference type="ARBA" id="ARBA00051415"/>
    </source>
</evidence>
<feature type="region of interest" description="Disordered" evidence="9">
    <location>
        <begin position="162"/>
        <end position="213"/>
    </location>
</feature>
<keyword evidence="13" id="KW-1185">Reference proteome</keyword>
<comment type="catalytic activity">
    <reaction evidence="4">
        <text>(5R)-5-O-[alpha-D-glucosyl-(1-&gt;2)-beta-D-galactosyl]-5-hydroxy-L-lysyl-[collagen] + H2O = (5R)-5-O-(beta-D-galactosyl)-5-hydroxy-L-lysyl-[collagen] + D-glucose</text>
        <dbReference type="Rhea" id="RHEA:11068"/>
        <dbReference type="Rhea" id="RHEA-COMP:12753"/>
        <dbReference type="Rhea" id="RHEA-COMP:12754"/>
        <dbReference type="ChEBI" id="CHEBI:4167"/>
        <dbReference type="ChEBI" id="CHEBI:15377"/>
        <dbReference type="ChEBI" id="CHEBI:133443"/>
        <dbReference type="ChEBI" id="CHEBI:133452"/>
        <dbReference type="EC" id="3.2.1.107"/>
    </reaction>
</comment>
<feature type="region of interest" description="Disordered" evidence="9">
    <location>
        <begin position="502"/>
        <end position="629"/>
    </location>
</feature>
<feature type="domain" description="Glycoside hydrolase family 65 C-terminal" evidence="11">
    <location>
        <begin position="1438"/>
        <end position="1491"/>
    </location>
</feature>
<proteinExistence type="inferred from homology"/>
<sequence length="1518" mass="168434">MVRLRTSLVAVLLLTVCGMVLYFLHGPDYVQGGVPFVPKREFYAAANGNRARPRWPKPNNDVAKFGQGRDHDNKGDDAADYDHKEDLSDYSSNFQRVPDVLVANGKTNIQPWKGGMKIEQKTSGRDYPSDLENKRPLQDNRKVTLQEDYFDEDEYTNVPVNRMEGLKDNNGNAQPSDDELRQQQQPPAQDNPSDFENEPALLHRPQDHQKDYDYDYDEDIMKDANRMGDFEKDTRHFPPPEVGPQGLQKLPSRNDPPDTENKSPFDDTRAALSQNDSHDEEVDEDAPWEKIIKFKEDNRYVSPQPGFNDGHNYENHSKKEGNGFEEDDSEKPRKDTQVLNKVLPKNRSYYSERVNHDSERDGHQEKYADDEDVGLKEPRIIESSKTSADSEGTRSPEMRPTEDGSERVQGFHNVNLKGVDQTHAKYQEPTETRTPTETALKWKPDSRQSLQKIPPFGTSGDRQTVEDTHRNGSEQIQSLHRNLPQALSLANSTKISLLKTSDDVPSANSANISSLKTSDGVPTVNDTNISPLKTSDGVPTANGTNISPLKTSNDVPPANGANISPLITPDGVPPSNGSRMSQGFASRDTNSAPVITTEGGLPIQTSRDTNSAPVITTEGGLPIQTSRSSSFEGVKSETVFQVKNSKVVVDNIALRKNPLLFERYHAGNKPTEALTDSSAAHRGLTAENGFKVPERESTVNTTKASLTAQNSAPRDDPLARFGHHNSNDRQKLLEGLLPESAKSPPVPQDVLARGSAHSLEQVPQNDHIPSKSAKPDREKVSSINSGTLQETQTVDGFQKLPSDGDTKWYEGLTQSARRVCISGKQSHNVFVPCSPEQLGPRLLPPESSIIETSTLPKKYNLMPEVSNGHLATVVQSNTIYMNGLYNGANVSSHRARIPSTAAIIATVLFPITGVAKKKYRLDLGRGVFSEVHTGDGFSVEVRRYAHRNLSRLLVTEVVVNRTTSTLPIVLSFYVNAGSSSADIDFVQERPGLWNGKTKDAEDAKLTDTIPVSVVYTVVPPIVTFHPSTSGTVTFLTAVSISREEALAYYNEGLKRIGQGTLFSSHVNQWDALWQKGRLDLTGNVTMAINTYAAQYYLYSALPLKRDTIWPFVGMAPGGLAHGELGRDYLGHVFWDQDTWMFPGIALLHSDLGRIIADTRIRTLNAAKLNAREAGLQGAWYPTESAVTGTDVDPSKVTADYEIHGNADVSWMMRQYLQLTNDMQFLTLGRGYEAMAAIADYWVSRAVYNQTRGVFEIKGVMGPDELHWPVNNSVYTNADAVDSMRTAQYVARLLRQTPKPMWEKVASSMVINYDPIFKYHTEFDNYTRGSQVKQADTVLMGFPHKWNRTDPVFENDLTYYATVTPGGPAMTWSVFAIGWLRLGRRDKAEEAFYKGTWNIQEPFKVWSEIADGGGAYNFHTGMGGYLQSLLFGYVGVDLNDDHLDLNPQLPPSLTAVAVRGLDYMGSSLDIVYDVQQMNITLVKAGKPLRLTLMKQMKTFDLVLGSPLSADLQPATFSLK</sequence>
<reference evidence="12 13" key="1">
    <citation type="submission" date="2024-02" db="EMBL/GenBank/DDBJ databases">
        <title>Chromosome-scale genome assembly of the rough periwinkle Littorina saxatilis.</title>
        <authorList>
            <person name="De Jode A."/>
            <person name="Faria R."/>
            <person name="Formenti G."/>
            <person name="Sims Y."/>
            <person name="Smith T.P."/>
            <person name="Tracey A."/>
            <person name="Wood J.M.D."/>
            <person name="Zagrodzka Z.B."/>
            <person name="Johannesson K."/>
            <person name="Butlin R.K."/>
            <person name="Leder E.H."/>
        </authorList>
    </citation>
    <scope>NUCLEOTIDE SEQUENCE [LARGE SCALE GENOMIC DNA]</scope>
    <source>
        <strain evidence="12">Snail1</strain>
        <tissue evidence="12">Muscle</tissue>
    </source>
</reference>
<dbReference type="FunFam" id="1.50.10.10:FF:000023">
    <property type="entry name" value="Protein-glucosylgalactosylhydroxylysine glucosidase"/>
    <property type="match status" value="1"/>
</dbReference>
<dbReference type="Pfam" id="PF03633">
    <property type="entry name" value="Glyco_hydro_65C"/>
    <property type="match status" value="1"/>
</dbReference>
<feature type="compositionally biased region" description="Basic and acidic residues" evidence="9">
    <location>
        <begin position="204"/>
        <end position="213"/>
    </location>
</feature>
<feature type="compositionally biased region" description="Basic and acidic residues" evidence="9">
    <location>
        <begin position="420"/>
        <end position="431"/>
    </location>
</feature>
<feature type="compositionally biased region" description="Polar residues" evidence="9">
    <location>
        <begin position="524"/>
        <end position="533"/>
    </location>
</feature>
<dbReference type="GO" id="GO:0047402">
    <property type="term" value="F:protein-glucosylgalactosylhydroxylysine glucosidase activity"/>
    <property type="evidence" value="ECO:0007669"/>
    <property type="project" value="UniProtKB-EC"/>
</dbReference>
<dbReference type="InterPro" id="IPR005194">
    <property type="entry name" value="Glyco_hydro_65_C"/>
</dbReference>
<feature type="compositionally biased region" description="Basic and acidic residues" evidence="9">
    <location>
        <begin position="353"/>
        <end position="382"/>
    </location>
</feature>
<evidence type="ECO:0000256" key="9">
    <source>
        <dbReference type="SAM" id="MobiDB-lite"/>
    </source>
</evidence>
<comment type="function">
    <text evidence="5">Catalyzes the hydrolysis of glucose from the disaccharide unit linked to hydroxylysine residues of collagen and collagen-like proteins.</text>
</comment>
<dbReference type="Gene3D" id="1.50.10.10">
    <property type="match status" value="1"/>
</dbReference>
<feature type="domain" description="Glycoside hydrolase family 65 central catalytic" evidence="10">
    <location>
        <begin position="1121"/>
        <end position="1328"/>
    </location>
</feature>
<evidence type="ECO:0000259" key="11">
    <source>
        <dbReference type="Pfam" id="PF03633"/>
    </source>
</evidence>
<evidence type="ECO:0000256" key="6">
    <source>
        <dbReference type="ARBA" id="ARBA00066430"/>
    </source>
</evidence>
<feature type="region of interest" description="Disordered" evidence="9">
    <location>
        <begin position="672"/>
        <end position="725"/>
    </location>
</feature>